<proteinExistence type="predicted"/>
<sequence length="210" mass="22700">MAEQTLKEAFEVADTGAVISGELIPIDGRGKVRVTYNWLYSALNCVPNDSSSFSWVIEKVSGDVVALSPQSHYGGMKLYASVRPDNSYHVQVQAPFSADWITKAQGDEHITMTELGFLTVTFKGLNGQYMAVNGSESSGVISTGGSHCGYRLQSNASRADDATFFIAVDQVLQSKIALPKITGRSPEELVNFLGKRGVENFAQIALQVGR</sequence>
<protein>
    <submittedName>
        <fullName evidence="1">Uncharacterized protein</fullName>
    </submittedName>
</protein>
<evidence type="ECO:0000313" key="1">
    <source>
        <dbReference type="EMBL" id="GEO81114.1"/>
    </source>
</evidence>
<dbReference type="Proteomes" id="UP000321567">
    <property type="component" value="Unassembled WGS sequence"/>
</dbReference>
<dbReference type="AlphaFoldDB" id="A0A512H6P8"/>
<organism evidence="1 2">
    <name type="scientific">Pararhodospirillum oryzae</name>
    <dbReference type="NCBI Taxonomy" id="478448"/>
    <lineage>
        <taxon>Bacteria</taxon>
        <taxon>Pseudomonadati</taxon>
        <taxon>Pseudomonadota</taxon>
        <taxon>Alphaproteobacteria</taxon>
        <taxon>Rhodospirillales</taxon>
        <taxon>Rhodospirillaceae</taxon>
        <taxon>Pararhodospirillum</taxon>
    </lineage>
</organism>
<accession>A0A512H6P8</accession>
<comment type="caution">
    <text evidence="1">The sequence shown here is derived from an EMBL/GenBank/DDBJ whole genome shotgun (WGS) entry which is preliminary data.</text>
</comment>
<keyword evidence="2" id="KW-1185">Reference proteome</keyword>
<dbReference type="RefSeq" id="WP_147163156.1">
    <property type="nucleotide sequence ID" value="NZ_BJZO01000027.1"/>
</dbReference>
<name>A0A512H6P8_9PROT</name>
<dbReference type="EMBL" id="BJZO01000027">
    <property type="protein sequence ID" value="GEO81114.1"/>
    <property type="molecule type" value="Genomic_DNA"/>
</dbReference>
<gene>
    <name evidence="1" type="ORF">ROR02_12450</name>
</gene>
<reference evidence="1 2" key="1">
    <citation type="submission" date="2019-07" db="EMBL/GenBank/DDBJ databases">
        <title>Whole genome shotgun sequence of Rhodospirillum oryzae NBRC 107573.</title>
        <authorList>
            <person name="Hosoyama A."/>
            <person name="Uohara A."/>
            <person name="Ohji S."/>
            <person name="Ichikawa N."/>
        </authorList>
    </citation>
    <scope>NUCLEOTIDE SEQUENCE [LARGE SCALE GENOMIC DNA]</scope>
    <source>
        <strain evidence="1 2">NBRC 107573</strain>
    </source>
</reference>
<dbReference type="OrthoDB" id="1492130at2"/>
<evidence type="ECO:0000313" key="2">
    <source>
        <dbReference type="Proteomes" id="UP000321567"/>
    </source>
</evidence>